<evidence type="ECO:0000313" key="2">
    <source>
        <dbReference type="Proteomes" id="UP000799755"/>
    </source>
</evidence>
<dbReference type="Proteomes" id="UP000799755">
    <property type="component" value="Unassembled WGS sequence"/>
</dbReference>
<reference evidence="1" key="1">
    <citation type="journal article" date="2020" name="Stud. Mycol.">
        <title>101 Dothideomycetes genomes: a test case for predicting lifestyles and emergence of pathogens.</title>
        <authorList>
            <person name="Haridas S."/>
            <person name="Albert R."/>
            <person name="Binder M."/>
            <person name="Bloem J."/>
            <person name="Labutti K."/>
            <person name="Salamov A."/>
            <person name="Andreopoulos B."/>
            <person name="Baker S."/>
            <person name="Barry K."/>
            <person name="Bills G."/>
            <person name="Bluhm B."/>
            <person name="Cannon C."/>
            <person name="Castanera R."/>
            <person name="Culley D."/>
            <person name="Daum C."/>
            <person name="Ezra D."/>
            <person name="Gonzalez J."/>
            <person name="Henrissat B."/>
            <person name="Kuo A."/>
            <person name="Liang C."/>
            <person name="Lipzen A."/>
            <person name="Lutzoni F."/>
            <person name="Magnuson J."/>
            <person name="Mondo S."/>
            <person name="Nolan M."/>
            <person name="Ohm R."/>
            <person name="Pangilinan J."/>
            <person name="Park H.-J."/>
            <person name="Ramirez L."/>
            <person name="Alfaro M."/>
            <person name="Sun H."/>
            <person name="Tritt A."/>
            <person name="Yoshinaga Y."/>
            <person name="Zwiers L.-H."/>
            <person name="Turgeon B."/>
            <person name="Goodwin S."/>
            <person name="Spatafora J."/>
            <person name="Crous P."/>
            <person name="Grigoriev I."/>
        </authorList>
    </citation>
    <scope>NUCLEOTIDE SEQUENCE</scope>
    <source>
        <strain evidence="1">ATCC 200398</strain>
    </source>
</reference>
<protein>
    <submittedName>
        <fullName evidence="1">Uncharacterized protein</fullName>
    </submittedName>
</protein>
<gene>
    <name evidence="1" type="ORF">BDR25DRAFT_361587</name>
</gene>
<name>A0ACB6QC04_9PLEO</name>
<organism evidence="1 2">
    <name type="scientific">Lindgomyces ingoldianus</name>
    <dbReference type="NCBI Taxonomy" id="673940"/>
    <lineage>
        <taxon>Eukaryota</taxon>
        <taxon>Fungi</taxon>
        <taxon>Dikarya</taxon>
        <taxon>Ascomycota</taxon>
        <taxon>Pezizomycotina</taxon>
        <taxon>Dothideomycetes</taxon>
        <taxon>Pleosporomycetidae</taxon>
        <taxon>Pleosporales</taxon>
        <taxon>Lindgomycetaceae</taxon>
        <taxon>Lindgomyces</taxon>
    </lineage>
</organism>
<sequence length="1045" mass="114962">MRYSHPLWYNAIIGIGLSTLSLKAYTPLLSPLFSRCSSNKSKSAEGDMEDVGIAELGAQRAARKPKLQAVLRHVKAGFSVKQQNEAYLYYNVSSELQLLGIFYERNGRLDLGCLESQRASKCCPLFPMLFHAAAAPDSQIESEQFLRGSLAVAPAMFVLSRGGFWTPCCAFEFLDATKIVASSFAISLMAAPISSTLRHKSLSPLPTPSLRPKKPLGMVAAQPKLKYTHIKSRASTSLLSASILPPKKLPGGFAGVNVVWERLVQTCSQFLKTLCCSLQSGALPPHGFLLSSCCPHNILYPVSIMMCSCEPVTMKSALLPIVFKLHGWGVLGLRYSWIQYTPMSRGKMGLVRSPPLYTIFQLHNWGPVFKLELVFTAHWGPCSMLPSLHPSRHVFSNCRSDINGSLYFANMHFVAKSSPSPTLPNLCHQWVINLGSGWAYEAGGDRALSPTLMPPSRGDAKMKISSPFTSNSCSSFAISPLGFATRPELPNTLLCSWCYLTGSDKDQDFMANRLSVLSVDKHTQQDSELFPAVLLHGCCEFRNCNNQNVVLVYRATSTSILTTCQQVYHGAKYIIGKVIYLVCEGPMKILASLDGSINSIMPIFSHGSDRYVLLPVLLALLIVNPDDLIVSSRQKKIGCQVPKNKLFSMLLAKEPFAIGAIGATTGEIGKVTVMTATVVDVTFFGSVRMALQTQPRRPADSLPRGDSKCRWIGSLSQGDLFPSIPTKIFDLFFTSPETISTHAIKKEPMSRGAKARRVVSWTTLDSARALYGSIRHFMDYDLERLLQWQSTTRHEREPTRSCTGTSPAVTLLTSPFDITEQLDMGCLSFNKSQYAGSNLPTPKYLHFSGFPRRPFPAYFALAIHLHEAESQYQVCRNEKPTAFEGASTIAKNIGGFSSFASTASNNSPVIGPQKLLASSPKQKTSILRTISVVPPPIDRSQTSLFPFSNTIRFRTLTTTANLRPHVFFSRYQGLQLNRKNTTQLSDRSFLLTGYVERGYSLVIAAGVARNLGFSLLCPPFTNHLTLSSAAKWRHRSATHGATATQ</sequence>
<comment type="caution">
    <text evidence="1">The sequence shown here is derived from an EMBL/GenBank/DDBJ whole genome shotgun (WGS) entry which is preliminary data.</text>
</comment>
<keyword evidence="2" id="KW-1185">Reference proteome</keyword>
<proteinExistence type="predicted"/>
<evidence type="ECO:0000313" key="1">
    <source>
        <dbReference type="EMBL" id="KAF2464509.1"/>
    </source>
</evidence>
<accession>A0ACB6QC04</accession>
<dbReference type="EMBL" id="MU003536">
    <property type="protein sequence ID" value="KAF2464509.1"/>
    <property type="molecule type" value="Genomic_DNA"/>
</dbReference>